<organism evidence="3 4">
    <name type="scientific">Streptomyces humicola</name>
    <dbReference type="NCBI Taxonomy" id="2953240"/>
    <lineage>
        <taxon>Bacteria</taxon>
        <taxon>Bacillati</taxon>
        <taxon>Actinomycetota</taxon>
        <taxon>Actinomycetes</taxon>
        <taxon>Kitasatosporales</taxon>
        <taxon>Streptomycetaceae</taxon>
        <taxon>Streptomyces</taxon>
    </lineage>
</organism>
<dbReference type="Proteomes" id="UP001057702">
    <property type="component" value="Unassembled WGS sequence"/>
</dbReference>
<feature type="transmembrane region" description="Helical" evidence="2">
    <location>
        <begin position="30"/>
        <end position="52"/>
    </location>
</feature>
<sequence>MPMPQPADPLHDDHDAAASTATPTDTTKTVALMGAVAASLVVMSVLHLSGVIQGGSKPYRPGGAGIAEAVIAVVLATGAFALRRAPGRARRLALGATGFAIAGFLVGLSFTLRGGSPVDIAYHLTGLPVLLITLAFLLRRRAPA</sequence>
<evidence type="ECO:0008006" key="5">
    <source>
        <dbReference type="Google" id="ProtNLM"/>
    </source>
</evidence>
<accession>A0ABT1PQ53</accession>
<keyword evidence="2" id="KW-1133">Transmembrane helix</keyword>
<protein>
    <recommendedName>
        <fullName evidence="5">Integral membrane protein</fullName>
    </recommendedName>
</protein>
<reference evidence="3" key="1">
    <citation type="submission" date="2022-06" db="EMBL/GenBank/DDBJ databases">
        <title>Draft genome sequence of Streptomyces sp. RB6PN25 isolated from peat swamp forest in Thailand.</title>
        <authorList>
            <person name="Duangmal K."/>
            <person name="Klaysubun C."/>
        </authorList>
    </citation>
    <scope>NUCLEOTIDE SEQUENCE</scope>
    <source>
        <strain evidence="3">RB6PN25</strain>
    </source>
</reference>
<comment type="caution">
    <text evidence="3">The sequence shown here is derived from an EMBL/GenBank/DDBJ whole genome shotgun (WGS) entry which is preliminary data.</text>
</comment>
<keyword evidence="2" id="KW-0812">Transmembrane</keyword>
<name>A0ABT1PQ53_9ACTN</name>
<gene>
    <name evidence="3" type="ORF">NGB36_04160</name>
</gene>
<dbReference type="RefSeq" id="WP_255918669.1">
    <property type="nucleotide sequence ID" value="NZ_JANFNG010000002.1"/>
</dbReference>
<dbReference type="EMBL" id="JANFNG010000002">
    <property type="protein sequence ID" value="MCQ4079804.1"/>
    <property type="molecule type" value="Genomic_DNA"/>
</dbReference>
<evidence type="ECO:0000313" key="4">
    <source>
        <dbReference type="Proteomes" id="UP001057702"/>
    </source>
</evidence>
<feature type="transmembrane region" description="Helical" evidence="2">
    <location>
        <begin position="94"/>
        <end position="114"/>
    </location>
</feature>
<evidence type="ECO:0000256" key="2">
    <source>
        <dbReference type="SAM" id="Phobius"/>
    </source>
</evidence>
<keyword evidence="2" id="KW-0472">Membrane</keyword>
<evidence type="ECO:0000256" key="1">
    <source>
        <dbReference type="SAM" id="MobiDB-lite"/>
    </source>
</evidence>
<feature type="transmembrane region" description="Helical" evidence="2">
    <location>
        <begin position="64"/>
        <end position="82"/>
    </location>
</feature>
<feature type="region of interest" description="Disordered" evidence="1">
    <location>
        <begin position="1"/>
        <end position="23"/>
    </location>
</feature>
<feature type="transmembrane region" description="Helical" evidence="2">
    <location>
        <begin position="120"/>
        <end position="138"/>
    </location>
</feature>
<keyword evidence="4" id="KW-1185">Reference proteome</keyword>
<proteinExistence type="predicted"/>
<evidence type="ECO:0000313" key="3">
    <source>
        <dbReference type="EMBL" id="MCQ4079804.1"/>
    </source>
</evidence>